<name>A0ACB7XV37_9ERIC</name>
<sequence>MTAVLKAVVVVAMMMGLIKPAAVGDMRLRLWAAIKKKLVQKGHSAKECRKIFCNNLFTSTIDFYKIPVCHGNHNNYTIPVSCGHGDNSNDYFFSGAVQLDYHGHGNINDNIIYPIPVPCRHGNINIPGLKPFHKANYIPLTSTIASVGSSLFSVGGQDNSTHWPVSKIYRLDRACAPVWEDDFAVTMLCPRVGHHAVGMDGKLYTMGGLIDENYSLWGECFDPSSNKSSRLPSPPFDQLLKWGGDSILVAPLHSSKKILVAPKFPSSSDVAFFYRVEDEAWEELDHMVDFSTIQGEAAVLRNSTTLCWFCSNTMEIHAYDLVLRKWFKSPVEGLDKVGIVGDKGKFFCWFRLDDNHICLLWQDSLGLPINRAFGLLHYAEVEVKISECSPGEFILKAFVVFSQSYVLEPGARLFEGLAFDFGEGDDGRTEAVQGITGVGSSGGGGPDGRNYQAKTYWCHYSQFCSYRLALQYGKQHPLMNGYTIVVLMPNVELELMLP</sequence>
<organism evidence="1 2">
    <name type="scientific">Vaccinium darrowii</name>
    <dbReference type="NCBI Taxonomy" id="229202"/>
    <lineage>
        <taxon>Eukaryota</taxon>
        <taxon>Viridiplantae</taxon>
        <taxon>Streptophyta</taxon>
        <taxon>Embryophyta</taxon>
        <taxon>Tracheophyta</taxon>
        <taxon>Spermatophyta</taxon>
        <taxon>Magnoliopsida</taxon>
        <taxon>eudicotyledons</taxon>
        <taxon>Gunneridae</taxon>
        <taxon>Pentapetalae</taxon>
        <taxon>asterids</taxon>
        <taxon>Ericales</taxon>
        <taxon>Ericaceae</taxon>
        <taxon>Vaccinioideae</taxon>
        <taxon>Vaccinieae</taxon>
        <taxon>Vaccinium</taxon>
    </lineage>
</organism>
<keyword evidence="2" id="KW-1185">Reference proteome</keyword>
<protein>
    <submittedName>
        <fullName evidence="1">Uncharacterized protein</fullName>
    </submittedName>
</protein>
<evidence type="ECO:0000313" key="2">
    <source>
        <dbReference type="Proteomes" id="UP000828048"/>
    </source>
</evidence>
<dbReference type="Proteomes" id="UP000828048">
    <property type="component" value="Chromosome 1"/>
</dbReference>
<gene>
    <name evidence="1" type="ORF">Vadar_033161</name>
</gene>
<evidence type="ECO:0000313" key="1">
    <source>
        <dbReference type="EMBL" id="KAH7844918.1"/>
    </source>
</evidence>
<dbReference type="EMBL" id="CM037151">
    <property type="protein sequence ID" value="KAH7844918.1"/>
    <property type="molecule type" value="Genomic_DNA"/>
</dbReference>
<comment type="caution">
    <text evidence="1">The sequence shown here is derived from an EMBL/GenBank/DDBJ whole genome shotgun (WGS) entry which is preliminary data.</text>
</comment>
<accession>A0ACB7XV37</accession>
<proteinExistence type="predicted"/>
<reference evidence="1 2" key="1">
    <citation type="journal article" date="2021" name="Hortic Res">
        <title>High-quality reference genome and annotation aids understanding of berry development for evergreen blueberry (Vaccinium darrowii).</title>
        <authorList>
            <person name="Yu J."/>
            <person name="Hulse-Kemp A.M."/>
            <person name="Babiker E."/>
            <person name="Staton M."/>
        </authorList>
    </citation>
    <scope>NUCLEOTIDE SEQUENCE [LARGE SCALE GENOMIC DNA]</scope>
    <source>
        <strain evidence="2">cv. NJ 8807/NJ 8810</strain>
        <tissue evidence="1">Young leaf</tissue>
    </source>
</reference>